<keyword evidence="1" id="KW-1133">Transmembrane helix</keyword>
<protein>
    <submittedName>
        <fullName evidence="2">Uncharacterized protein</fullName>
    </submittedName>
</protein>
<evidence type="ECO:0000313" key="2">
    <source>
        <dbReference type="EMBL" id="TFL00268.1"/>
    </source>
</evidence>
<dbReference type="Proteomes" id="UP000305067">
    <property type="component" value="Unassembled WGS sequence"/>
</dbReference>
<name>A0A5C3QG91_9AGAR</name>
<organism evidence="2 3">
    <name type="scientific">Pterulicium gracile</name>
    <dbReference type="NCBI Taxonomy" id="1884261"/>
    <lineage>
        <taxon>Eukaryota</taxon>
        <taxon>Fungi</taxon>
        <taxon>Dikarya</taxon>
        <taxon>Basidiomycota</taxon>
        <taxon>Agaricomycotina</taxon>
        <taxon>Agaricomycetes</taxon>
        <taxon>Agaricomycetidae</taxon>
        <taxon>Agaricales</taxon>
        <taxon>Pleurotineae</taxon>
        <taxon>Pterulaceae</taxon>
        <taxon>Pterulicium</taxon>
    </lineage>
</organism>
<evidence type="ECO:0000256" key="1">
    <source>
        <dbReference type="SAM" id="Phobius"/>
    </source>
</evidence>
<accession>A0A5C3QG91</accession>
<dbReference type="EMBL" id="ML178829">
    <property type="protein sequence ID" value="TFL00268.1"/>
    <property type="molecule type" value="Genomic_DNA"/>
</dbReference>
<reference evidence="2 3" key="1">
    <citation type="journal article" date="2019" name="Nat. Ecol. Evol.">
        <title>Megaphylogeny resolves global patterns of mushroom evolution.</title>
        <authorList>
            <person name="Varga T."/>
            <person name="Krizsan K."/>
            <person name="Foldi C."/>
            <person name="Dima B."/>
            <person name="Sanchez-Garcia M."/>
            <person name="Sanchez-Ramirez S."/>
            <person name="Szollosi G.J."/>
            <person name="Szarkandi J.G."/>
            <person name="Papp V."/>
            <person name="Albert L."/>
            <person name="Andreopoulos W."/>
            <person name="Angelini C."/>
            <person name="Antonin V."/>
            <person name="Barry K.W."/>
            <person name="Bougher N.L."/>
            <person name="Buchanan P."/>
            <person name="Buyck B."/>
            <person name="Bense V."/>
            <person name="Catcheside P."/>
            <person name="Chovatia M."/>
            <person name="Cooper J."/>
            <person name="Damon W."/>
            <person name="Desjardin D."/>
            <person name="Finy P."/>
            <person name="Geml J."/>
            <person name="Haridas S."/>
            <person name="Hughes K."/>
            <person name="Justo A."/>
            <person name="Karasinski D."/>
            <person name="Kautmanova I."/>
            <person name="Kiss B."/>
            <person name="Kocsube S."/>
            <person name="Kotiranta H."/>
            <person name="LaButti K.M."/>
            <person name="Lechner B.E."/>
            <person name="Liimatainen K."/>
            <person name="Lipzen A."/>
            <person name="Lukacs Z."/>
            <person name="Mihaltcheva S."/>
            <person name="Morgado L.N."/>
            <person name="Niskanen T."/>
            <person name="Noordeloos M.E."/>
            <person name="Ohm R.A."/>
            <person name="Ortiz-Santana B."/>
            <person name="Ovrebo C."/>
            <person name="Racz N."/>
            <person name="Riley R."/>
            <person name="Savchenko A."/>
            <person name="Shiryaev A."/>
            <person name="Soop K."/>
            <person name="Spirin V."/>
            <person name="Szebenyi C."/>
            <person name="Tomsovsky M."/>
            <person name="Tulloss R.E."/>
            <person name="Uehling J."/>
            <person name="Grigoriev I.V."/>
            <person name="Vagvolgyi C."/>
            <person name="Papp T."/>
            <person name="Martin F.M."/>
            <person name="Miettinen O."/>
            <person name="Hibbett D.S."/>
            <person name="Nagy L.G."/>
        </authorList>
    </citation>
    <scope>NUCLEOTIDE SEQUENCE [LARGE SCALE GENOMIC DNA]</scope>
    <source>
        <strain evidence="2 3">CBS 309.79</strain>
    </source>
</reference>
<gene>
    <name evidence="2" type="ORF">BDV98DRAFT_110925</name>
</gene>
<keyword evidence="3" id="KW-1185">Reference proteome</keyword>
<sequence length="136" mass="15518">MSGRGGRVIPFLYLLAPLLSLNVRLACSIISLLFFDCYITNPDTKNQRPEEPPYIHTHRTVFNSSFDFVSFLNTRSSLFLSCSILRYGFVHITPRPISSFHRSLLMDAESHPIPSIEDSLHLHLSLLPTFLSVFSY</sequence>
<keyword evidence="1" id="KW-0812">Transmembrane</keyword>
<evidence type="ECO:0000313" key="3">
    <source>
        <dbReference type="Proteomes" id="UP000305067"/>
    </source>
</evidence>
<proteinExistence type="predicted"/>
<feature type="transmembrane region" description="Helical" evidence="1">
    <location>
        <begin position="12"/>
        <end position="35"/>
    </location>
</feature>
<keyword evidence="1" id="KW-0472">Membrane</keyword>
<dbReference type="AlphaFoldDB" id="A0A5C3QG91"/>